<reference evidence="3" key="1">
    <citation type="submission" date="2016-02" db="EMBL/GenBank/DDBJ databases">
        <authorList>
            <person name="Wibberg D."/>
        </authorList>
    </citation>
    <scope>NUCLEOTIDE SEQUENCE [LARGE SCALE GENOMIC DNA]</scope>
</reference>
<evidence type="ECO:0000313" key="3">
    <source>
        <dbReference type="Proteomes" id="UP000199013"/>
    </source>
</evidence>
<evidence type="ECO:0000259" key="1">
    <source>
        <dbReference type="PROSITE" id="PS51674"/>
    </source>
</evidence>
<organism evidence="2 3">
    <name type="scientific">Candidatus Protofrankia californiensis</name>
    <dbReference type="NCBI Taxonomy" id="1839754"/>
    <lineage>
        <taxon>Bacteria</taxon>
        <taxon>Bacillati</taxon>
        <taxon>Actinomycetota</taxon>
        <taxon>Actinomycetes</taxon>
        <taxon>Frankiales</taxon>
        <taxon>Frankiaceae</taxon>
        <taxon>Protofrankia</taxon>
    </lineage>
</organism>
<dbReference type="Proteomes" id="UP000199013">
    <property type="component" value="Unassembled WGS sequence"/>
</dbReference>
<dbReference type="InterPro" id="IPR034768">
    <property type="entry name" value="4FE4S_WBL"/>
</dbReference>
<keyword evidence="3" id="KW-1185">Reference proteome</keyword>
<gene>
    <name evidence="2" type="ORF">FDG2_1881</name>
</gene>
<sequence>MLHQPLNRKERCALSPMNGAVLTVGSASPAGPRRSWTSPGPLLVGDTVRFDDLMTVWDEALCAQVDPELFFPEQGDGVGAQAARKICRRCGVQELCGQVFGPLLSHGIVGGQSAGERARTRRVVG</sequence>
<feature type="domain" description="4Fe-4S Wbl-type" evidence="1">
    <location>
        <begin position="61"/>
        <end position="119"/>
    </location>
</feature>
<accession>A0A1C3NWM0</accession>
<dbReference type="EMBL" id="FLUV01000791">
    <property type="protein sequence ID" value="SBW21063.1"/>
    <property type="molecule type" value="Genomic_DNA"/>
</dbReference>
<proteinExistence type="predicted"/>
<dbReference type="PROSITE" id="PS51674">
    <property type="entry name" value="4FE4S_WBL"/>
    <property type="match status" value="1"/>
</dbReference>
<name>A0A1C3NWM0_9ACTN</name>
<evidence type="ECO:0000313" key="2">
    <source>
        <dbReference type="EMBL" id="SBW21063.1"/>
    </source>
</evidence>
<protein>
    <submittedName>
        <fullName evidence="2">Transcription factor WhiB</fullName>
    </submittedName>
</protein>
<dbReference type="AlphaFoldDB" id="A0A1C3NWM0"/>
<dbReference type="Pfam" id="PF02467">
    <property type="entry name" value="Whib"/>
    <property type="match status" value="1"/>
</dbReference>